<reference evidence="6 7" key="1">
    <citation type="submission" date="2014-03" db="EMBL/GenBank/DDBJ databases">
        <title>Draft genome of the hookworm Oesophagostomum dentatum.</title>
        <authorList>
            <person name="Mitreva M."/>
        </authorList>
    </citation>
    <scope>NUCLEOTIDE SEQUENCE [LARGE SCALE GENOMIC DNA]</scope>
    <source>
        <strain evidence="6 7">OD-Hann</strain>
    </source>
</reference>
<organism evidence="6 7">
    <name type="scientific">Oesophagostomum dentatum</name>
    <name type="common">Nodular worm</name>
    <dbReference type="NCBI Taxonomy" id="61180"/>
    <lineage>
        <taxon>Eukaryota</taxon>
        <taxon>Metazoa</taxon>
        <taxon>Ecdysozoa</taxon>
        <taxon>Nematoda</taxon>
        <taxon>Chromadorea</taxon>
        <taxon>Rhabditida</taxon>
        <taxon>Rhabditina</taxon>
        <taxon>Rhabditomorpha</taxon>
        <taxon>Strongyloidea</taxon>
        <taxon>Strongylidae</taxon>
        <taxon>Oesophagostomum</taxon>
    </lineage>
</organism>
<evidence type="ECO:0000256" key="1">
    <source>
        <dbReference type="ARBA" id="ARBA00009482"/>
    </source>
</evidence>
<dbReference type="PROSITE" id="PS50082">
    <property type="entry name" value="WD_REPEATS_2"/>
    <property type="match status" value="1"/>
</dbReference>
<dbReference type="InterPro" id="IPR036322">
    <property type="entry name" value="WD40_repeat_dom_sf"/>
</dbReference>
<comment type="similarity">
    <text evidence="1">Belongs to the WD repeat coronin family.</text>
</comment>
<accession>A0A0B1THR5</accession>
<evidence type="ECO:0000256" key="2">
    <source>
        <dbReference type="ARBA" id="ARBA00013347"/>
    </source>
</evidence>
<name>A0A0B1THR5_OESDE</name>
<evidence type="ECO:0000313" key="7">
    <source>
        <dbReference type="Proteomes" id="UP000053660"/>
    </source>
</evidence>
<evidence type="ECO:0000313" key="6">
    <source>
        <dbReference type="EMBL" id="KHJ95616.1"/>
    </source>
</evidence>
<dbReference type="PANTHER" id="PTHR10856">
    <property type="entry name" value="CORONIN"/>
    <property type="match status" value="1"/>
</dbReference>
<dbReference type="AlphaFoldDB" id="A0A0B1THR5"/>
<dbReference type="Pfam" id="PF16300">
    <property type="entry name" value="WD40_4"/>
    <property type="match status" value="1"/>
</dbReference>
<dbReference type="Gene3D" id="2.130.10.10">
    <property type="entry name" value="YVTN repeat-like/Quinoprotein amine dehydrogenase"/>
    <property type="match status" value="1"/>
</dbReference>
<feature type="compositionally biased region" description="Basic and acidic residues" evidence="5">
    <location>
        <begin position="337"/>
        <end position="348"/>
    </location>
</feature>
<gene>
    <name evidence="6" type="ORF">OESDEN_04438</name>
</gene>
<evidence type="ECO:0000256" key="5">
    <source>
        <dbReference type="SAM" id="MobiDB-lite"/>
    </source>
</evidence>
<keyword evidence="7" id="KW-1185">Reference proteome</keyword>
<sequence>MSIVCAHGEQVDDFCFMTFNDDLLVTCSRDDAIKIWRLSGEEAVPALECEVNIGQGHVLLDALKPHSTAANIIAAASLGDAYVIDVERKASVITLGGFEDKGQSVDWSEDGKLLAISADKGRQIYVYDVRNGSSPIQNIHAHQGLGRESRVLFCGDRLLSSGFTNKRVQEVHVVEIGKWDKPIHKQEYVSTTGVLMPFYDTDTKLVFLVGKGTNKLFLAEFQNKMPFLSPVYEMSLVEQNLGACMGSKTKVNVMSGEVDTFYQLTKHSILPIPCIVPRRSYRDFHPDLFPDTRGSVAGCSSSEWLAGSDSLYALETTGMKHEVNELVYTVDNAAEKENKMNEPVKEPAKISLAPNGAPATKTPTHKSDPLSTSSPLASPVPSAGPLSNTTTRSVQPHSPAQPPQQPAVLPQPRIRTTVVSSTITVGDGILSES</sequence>
<evidence type="ECO:0000256" key="4">
    <source>
        <dbReference type="PROSITE-ProRule" id="PRU00221"/>
    </source>
</evidence>
<dbReference type="SMART" id="SM00320">
    <property type="entry name" value="WD40"/>
    <property type="match status" value="2"/>
</dbReference>
<dbReference type="InterPro" id="IPR015943">
    <property type="entry name" value="WD40/YVTN_repeat-like_dom_sf"/>
</dbReference>
<dbReference type="PANTHER" id="PTHR10856:SF20">
    <property type="entry name" value="CORONIN-7"/>
    <property type="match status" value="1"/>
</dbReference>
<dbReference type="InterPro" id="IPR015505">
    <property type="entry name" value="Coronin"/>
</dbReference>
<feature type="compositionally biased region" description="Low complexity" evidence="5">
    <location>
        <begin position="406"/>
        <end position="415"/>
    </location>
</feature>
<dbReference type="SUPFAM" id="SSF50978">
    <property type="entry name" value="WD40 repeat-like"/>
    <property type="match status" value="1"/>
</dbReference>
<proteinExistence type="inferred from homology"/>
<evidence type="ECO:0000256" key="3">
    <source>
        <dbReference type="ARBA" id="ARBA00024838"/>
    </source>
</evidence>
<feature type="non-terminal residue" evidence="6">
    <location>
        <position position="433"/>
    </location>
</feature>
<comment type="function">
    <text evidence="3">F-actin regulator involved in anterograde Golgi to endosome transport: upon ubiquitination via 'Lys-33'-linked ubiquitin chains by the BCR(KLHL20) E3 ubiquitin ligase complex, interacts with EPS15 and localizes to the trans-Golgi network, where it promotes actin polymerization, thereby facilitating post-Golgi trafficking. May play a role in the maintenance of the Golgi apparatus morphology.</text>
</comment>
<protein>
    <recommendedName>
        <fullName evidence="2">Coronin-7</fullName>
    </recommendedName>
</protein>
<dbReference type="InterPro" id="IPR001680">
    <property type="entry name" value="WD40_rpt"/>
</dbReference>
<feature type="region of interest" description="Disordered" evidence="5">
    <location>
        <begin position="337"/>
        <end position="415"/>
    </location>
</feature>
<keyword evidence="4" id="KW-0853">WD repeat</keyword>
<dbReference type="Proteomes" id="UP000053660">
    <property type="component" value="Unassembled WGS sequence"/>
</dbReference>
<dbReference type="OrthoDB" id="5842707at2759"/>
<dbReference type="SMART" id="SM01167">
    <property type="entry name" value="DUF1900"/>
    <property type="match status" value="1"/>
</dbReference>
<dbReference type="EMBL" id="KN549909">
    <property type="protein sequence ID" value="KHJ95616.1"/>
    <property type="molecule type" value="Genomic_DNA"/>
</dbReference>
<feature type="repeat" description="WD" evidence="4">
    <location>
        <begin position="4"/>
        <end position="46"/>
    </location>
</feature>